<reference evidence="2 3" key="1">
    <citation type="submission" date="2013-07" db="EMBL/GenBank/DDBJ databases">
        <title>Isolation of a new Chlamydia species from the feral Sacred Ibis (Threskiornis aethiopicus): Chlamydia ibidis.</title>
        <authorList>
            <person name="Vorimore F."/>
            <person name="Hsia R.-C."/>
            <person name="Huot-Creasy H."/>
            <person name="Bastian S."/>
            <person name="Deruyter L."/>
            <person name="Passet A."/>
            <person name="Sachse K."/>
            <person name="Bavoil P."/>
            <person name="Myers G."/>
            <person name="Laroucau K."/>
        </authorList>
    </citation>
    <scope>NUCLEOTIDE SEQUENCE [LARGE SCALE GENOMIC DNA]</scope>
    <source>
        <strain evidence="2 3">10-1398/6</strain>
    </source>
</reference>
<organism evidence="2 3">
    <name type="scientific">Chlamydia ibidis 10-1398/6</name>
    <dbReference type="NCBI Taxonomy" id="1046581"/>
    <lineage>
        <taxon>Bacteria</taxon>
        <taxon>Pseudomonadati</taxon>
        <taxon>Chlamydiota</taxon>
        <taxon>Chlamydiia</taxon>
        <taxon>Chlamydiales</taxon>
        <taxon>Chlamydiaceae</taxon>
        <taxon>Chlamydia/Chlamydophila group</taxon>
        <taxon>Chlamydia</taxon>
    </lineage>
</organism>
<name>A0ABN0N0K8_9CHLA</name>
<dbReference type="InterPro" id="IPR029464">
    <property type="entry name" value="HSDR_N"/>
</dbReference>
<evidence type="ECO:0000259" key="1">
    <source>
        <dbReference type="Pfam" id="PF13588"/>
    </source>
</evidence>
<sequence length="169" mass="19566">MNDSKLKIFDPIRYKNLHVTPEECVRQGLLTFLTDELGYPKNLIIVEKGLRTLLPLLNCKDTYLPKRRPDVLVITPTTYIDDMNKQHDFGHPKPLWLIECKAEVINQKTINQVLSYNYVIGAPCLSVVSYNKQKTGFINPETQTLDFYPGLPSYSQLISYYLKIKRLNT</sequence>
<evidence type="ECO:0000313" key="2">
    <source>
        <dbReference type="EMBL" id="EQM63174.1"/>
    </source>
</evidence>
<evidence type="ECO:0000313" key="3">
    <source>
        <dbReference type="Proteomes" id="UP000016064"/>
    </source>
</evidence>
<feature type="domain" description="Type I restriction enzyme R protein N-terminal" evidence="1">
    <location>
        <begin position="21"/>
        <end position="152"/>
    </location>
</feature>
<proteinExistence type="predicted"/>
<dbReference type="EMBL" id="APJW01000001">
    <property type="protein sequence ID" value="EQM63174.1"/>
    <property type="molecule type" value="Genomic_DNA"/>
</dbReference>
<gene>
    <name evidence="2" type="ORF">H359_0231</name>
</gene>
<comment type="caution">
    <text evidence="2">The sequence shown here is derived from an EMBL/GenBank/DDBJ whole genome shotgun (WGS) entry which is preliminary data.</text>
</comment>
<protein>
    <recommendedName>
        <fullName evidence="1">Type I restriction enzyme R protein N-terminal domain-containing protein</fullName>
    </recommendedName>
</protein>
<dbReference type="RefSeq" id="WP_020370875.1">
    <property type="nucleotide sequence ID" value="NZ_APJW01000001.1"/>
</dbReference>
<keyword evidence="3" id="KW-1185">Reference proteome</keyword>
<dbReference type="Proteomes" id="UP000016064">
    <property type="component" value="Unassembled WGS sequence"/>
</dbReference>
<accession>A0ABN0N0K8</accession>
<dbReference type="Pfam" id="PF13588">
    <property type="entry name" value="HSDR_N_2"/>
    <property type="match status" value="1"/>
</dbReference>